<evidence type="ECO:0000256" key="1">
    <source>
        <dbReference type="SAM" id="MobiDB-lite"/>
    </source>
</evidence>
<comment type="caution">
    <text evidence="3">The sequence shown here is derived from an EMBL/GenBank/DDBJ whole genome shotgun (WGS) entry which is preliminary data.</text>
</comment>
<accession>A0A7W8HEL6</accession>
<gene>
    <name evidence="3" type="ORF">HNQ70_000593</name>
</gene>
<dbReference type="InterPro" id="IPR021409">
    <property type="entry name" value="DUF3047"/>
</dbReference>
<dbReference type="RefSeq" id="WP_183964078.1">
    <property type="nucleotide sequence ID" value="NZ_BAABEW010000004.1"/>
</dbReference>
<protein>
    <recommendedName>
        <fullName evidence="5">DUF3047 domain-containing protein</fullName>
    </recommendedName>
</protein>
<keyword evidence="4" id="KW-1185">Reference proteome</keyword>
<evidence type="ECO:0000256" key="2">
    <source>
        <dbReference type="SAM" id="SignalP"/>
    </source>
</evidence>
<proteinExistence type="predicted"/>
<feature type="signal peptide" evidence="2">
    <location>
        <begin position="1"/>
        <end position="33"/>
    </location>
</feature>
<feature type="chain" id="PRO_5031415740" description="DUF3047 domain-containing protein" evidence="2">
    <location>
        <begin position="34"/>
        <end position="285"/>
    </location>
</feature>
<sequence length="285" mass="30143">MRRPEGHWPARRALLGRGVHAAALTLAMPPALALATDTSTSTSTSASASASASARTGTSASPGSIPASVPALFSSQHPGDSPPAPWSAQALRGIPPNAHALVEDAGVTVLEIRSSASGSSLLHPLDGGAARARFLRWRWKTDGPASRERFGGKAGDDYAARVYLMFDYPLDRVPLGQRLLLGAARALHGEDLPAATLCYLLDPRAPAGTLIDSPYTSRVRMIVARSSVRTGVWWDEERDLAADFRRAFGDEHGPGLPRLRAIAVAADTDQGGASLRTRFGDLLLR</sequence>
<dbReference type="EMBL" id="JACHGB010000001">
    <property type="protein sequence ID" value="MBB5270609.1"/>
    <property type="molecule type" value="Genomic_DNA"/>
</dbReference>
<dbReference type="Proteomes" id="UP000532440">
    <property type="component" value="Unassembled WGS sequence"/>
</dbReference>
<reference evidence="3 4" key="1">
    <citation type="submission" date="2020-08" db="EMBL/GenBank/DDBJ databases">
        <title>Genomic Encyclopedia of Type Strains, Phase IV (KMG-IV): sequencing the most valuable type-strain genomes for metagenomic binning, comparative biology and taxonomic classification.</title>
        <authorList>
            <person name="Goeker M."/>
        </authorList>
    </citation>
    <scope>NUCLEOTIDE SEQUENCE [LARGE SCALE GENOMIC DNA]</scope>
    <source>
        <strain evidence="3 4">DSM 29781</strain>
    </source>
</reference>
<evidence type="ECO:0000313" key="4">
    <source>
        <dbReference type="Proteomes" id="UP000532440"/>
    </source>
</evidence>
<feature type="compositionally biased region" description="Low complexity" evidence="1">
    <location>
        <begin position="41"/>
        <end position="61"/>
    </location>
</feature>
<keyword evidence="2" id="KW-0732">Signal</keyword>
<feature type="region of interest" description="Disordered" evidence="1">
    <location>
        <begin position="41"/>
        <end position="90"/>
    </location>
</feature>
<evidence type="ECO:0000313" key="3">
    <source>
        <dbReference type="EMBL" id="MBB5270609.1"/>
    </source>
</evidence>
<name>A0A7W8HEL6_9BURK</name>
<dbReference type="AlphaFoldDB" id="A0A7W8HEL6"/>
<evidence type="ECO:0008006" key="5">
    <source>
        <dbReference type="Google" id="ProtNLM"/>
    </source>
</evidence>
<dbReference type="Pfam" id="PF11249">
    <property type="entry name" value="DUF3047"/>
    <property type="match status" value="1"/>
</dbReference>
<organism evidence="3 4">
    <name type="scientific">Quisquiliibacterium transsilvanicum</name>
    <dbReference type="NCBI Taxonomy" id="1549638"/>
    <lineage>
        <taxon>Bacteria</taxon>
        <taxon>Pseudomonadati</taxon>
        <taxon>Pseudomonadota</taxon>
        <taxon>Betaproteobacteria</taxon>
        <taxon>Burkholderiales</taxon>
        <taxon>Burkholderiaceae</taxon>
        <taxon>Quisquiliibacterium</taxon>
    </lineage>
</organism>